<organism evidence="1 2">
    <name type="scientific">Malus domestica</name>
    <name type="common">Apple</name>
    <name type="synonym">Pyrus malus</name>
    <dbReference type="NCBI Taxonomy" id="3750"/>
    <lineage>
        <taxon>Eukaryota</taxon>
        <taxon>Viridiplantae</taxon>
        <taxon>Streptophyta</taxon>
        <taxon>Embryophyta</taxon>
        <taxon>Tracheophyta</taxon>
        <taxon>Spermatophyta</taxon>
        <taxon>Magnoliopsida</taxon>
        <taxon>eudicotyledons</taxon>
        <taxon>Gunneridae</taxon>
        <taxon>Pentapetalae</taxon>
        <taxon>rosids</taxon>
        <taxon>fabids</taxon>
        <taxon>Rosales</taxon>
        <taxon>Rosaceae</taxon>
        <taxon>Amygdaloideae</taxon>
        <taxon>Maleae</taxon>
        <taxon>Malus</taxon>
    </lineage>
</organism>
<dbReference type="EMBL" id="RDQH01000341">
    <property type="protein sequence ID" value="RXH74206.1"/>
    <property type="molecule type" value="Genomic_DNA"/>
</dbReference>
<dbReference type="Proteomes" id="UP000290289">
    <property type="component" value="Chromosome 15"/>
</dbReference>
<dbReference type="InterPro" id="IPR045010">
    <property type="entry name" value="MDR_fam"/>
</dbReference>
<evidence type="ECO:0000313" key="1">
    <source>
        <dbReference type="EMBL" id="RXH74206.1"/>
    </source>
</evidence>
<dbReference type="GO" id="GO:0032440">
    <property type="term" value="F:2-alkenal reductase [NAD(P)H] activity"/>
    <property type="evidence" value="ECO:0007669"/>
    <property type="project" value="TreeGrafter"/>
</dbReference>
<comment type="caution">
    <text evidence="1">The sequence shown here is derived from an EMBL/GenBank/DDBJ whole genome shotgun (WGS) entry which is preliminary data.</text>
</comment>
<dbReference type="SUPFAM" id="SSF51735">
    <property type="entry name" value="NAD(P)-binding Rossmann-fold domains"/>
    <property type="match status" value="1"/>
</dbReference>
<dbReference type="Gene3D" id="3.40.50.720">
    <property type="entry name" value="NAD(P)-binding Rossmann-like Domain"/>
    <property type="match status" value="1"/>
</dbReference>
<accession>A0A498HRY7</accession>
<gene>
    <name evidence="1" type="ORF">DVH24_028927</name>
</gene>
<dbReference type="InterPro" id="IPR036291">
    <property type="entry name" value="NAD(P)-bd_dom_sf"/>
</dbReference>
<protein>
    <submittedName>
        <fullName evidence="1">Uncharacterized protein</fullName>
    </submittedName>
</protein>
<dbReference type="PANTHER" id="PTHR43205">
    <property type="entry name" value="PROSTAGLANDIN REDUCTASE"/>
    <property type="match status" value="1"/>
</dbReference>
<dbReference type="AlphaFoldDB" id="A0A498HRY7"/>
<evidence type="ECO:0000313" key="2">
    <source>
        <dbReference type="Proteomes" id="UP000290289"/>
    </source>
</evidence>
<keyword evidence="2" id="KW-1185">Reference proteome</keyword>
<sequence>MFDVVLMNKRLHGRIAVCGMISQYNFEEHEGVQNLMHLIYKRIRIEGFFVLDFCHLYPKFLDLVVPYIQENKITYVEDITQGLENGPRSSWISLAFSLAAILGNEFF</sequence>
<dbReference type="PANTHER" id="PTHR43205:SF32">
    <property type="entry name" value="2-ALKENAL REDUCTASE (NADP(+)-DEPENDENT)-LIKE"/>
    <property type="match status" value="1"/>
</dbReference>
<name>A0A498HRY7_MALDO</name>
<dbReference type="Gene3D" id="3.90.180.10">
    <property type="entry name" value="Medium-chain alcohol dehydrogenases, catalytic domain"/>
    <property type="match status" value="1"/>
</dbReference>
<dbReference type="STRING" id="3750.A0A498HRY7"/>
<reference evidence="1 2" key="1">
    <citation type="submission" date="2018-10" db="EMBL/GenBank/DDBJ databases">
        <title>A high-quality apple genome assembly.</title>
        <authorList>
            <person name="Hu J."/>
        </authorList>
    </citation>
    <scope>NUCLEOTIDE SEQUENCE [LARGE SCALE GENOMIC DNA]</scope>
    <source>
        <strain evidence="2">cv. HFTH1</strain>
        <tissue evidence="1">Young leaf</tissue>
    </source>
</reference>
<proteinExistence type="predicted"/>